<dbReference type="Pfam" id="PF07812">
    <property type="entry name" value="TfuA"/>
    <property type="match status" value="1"/>
</dbReference>
<dbReference type="Proteomes" id="UP000219182">
    <property type="component" value="Unassembled WGS sequence"/>
</dbReference>
<dbReference type="InterPro" id="IPR012924">
    <property type="entry name" value="TfuA_core"/>
</dbReference>
<dbReference type="EMBL" id="NWQG01000290">
    <property type="protein sequence ID" value="PDQ17221.1"/>
    <property type="molecule type" value="Genomic_DNA"/>
</dbReference>
<reference evidence="2 3" key="1">
    <citation type="submission" date="2017-09" db="EMBL/GenBank/DDBJ databases">
        <title>Mesorhizobum sanjuanii sp. nov. isolated from nodules of Lotus tenuis in saline-alkaline lowlands of Flooding Pampa.</title>
        <authorList>
            <person name="Sannazzaro A.I."/>
            <person name="Torres Tejerizo G.A."/>
            <person name="Fontana F."/>
            <person name="Cumpa Velazquez L.M."/>
            <person name="Hansen L."/>
            <person name="Pistorio M."/>
            <person name="Estrella M.J."/>
        </authorList>
    </citation>
    <scope>NUCLEOTIDE SEQUENCE [LARGE SCALE GENOMIC DNA]</scope>
    <source>
        <strain evidence="2 3">BSA136</strain>
    </source>
</reference>
<gene>
    <name evidence="2" type="ORF">CN311_31185</name>
</gene>
<accession>A0A2A6F6G4</accession>
<evidence type="ECO:0000313" key="2">
    <source>
        <dbReference type="EMBL" id="PDQ17221.1"/>
    </source>
</evidence>
<sequence>MNPVVFCGPSLSAQDIAPYSGFEFRPPVRQGDLYAVTRGSPKAIGVIDGYFDGQPAVLHKEILWALTRGIAVFGASSMGALRAAELHSFGMRGVGRIFEAYRDGELTDDDEVALIHGPPEAGYIRLSEPMVNIRATLEKAVAQGIIDMPTAARLAASSKARFYQHRTWPDVLADVGDPRTAEKLAAWLRTGRVDRKREDGLELLKEMDAFVRGGATPAPPDFHFEWTESWHNAPWRRETAWICGEVTAEEDAILDELRLRGEYRQVRRDALLRLLVRGDKDAAADRDAIRRAMGEFRSRRGLMRQTDVIDWVRENGTDLAGLERKIGDDAAVETLARDRDSELHQGMLDRLRELDLYTGYRKNALARQRPSPSSSAPMPRALLAAWYFETQLGRPVPRDIADYAISIGLPGVDKFYDLLAHEYTFTAGRNASDDSGLTDENGLT</sequence>
<keyword evidence="3" id="KW-1185">Reference proteome</keyword>
<proteinExistence type="predicted"/>
<organism evidence="2 3">
    <name type="scientific">Mesorhizobium sanjuanii</name>
    <dbReference type="NCBI Taxonomy" id="2037900"/>
    <lineage>
        <taxon>Bacteria</taxon>
        <taxon>Pseudomonadati</taxon>
        <taxon>Pseudomonadota</taxon>
        <taxon>Alphaproteobacteria</taxon>
        <taxon>Hyphomicrobiales</taxon>
        <taxon>Phyllobacteriaceae</taxon>
        <taxon>Mesorhizobium</taxon>
    </lineage>
</organism>
<evidence type="ECO:0000259" key="1">
    <source>
        <dbReference type="Pfam" id="PF07812"/>
    </source>
</evidence>
<evidence type="ECO:0000313" key="3">
    <source>
        <dbReference type="Proteomes" id="UP000219182"/>
    </source>
</evidence>
<comment type="caution">
    <text evidence="2">The sequence shown here is derived from an EMBL/GenBank/DDBJ whole genome shotgun (WGS) entry which is preliminary data.</text>
</comment>
<protein>
    <recommendedName>
        <fullName evidence="1">TfuA-like core domain-containing protein</fullName>
    </recommendedName>
</protein>
<name>A0A2A6F6G4_9HYPH</name>
<dbReference type="AlphaFoldDB" id="A0A2A6F6G4"/>
<feature type="domain" description="TfuA-like core" evidence="1">
    <location>
        <begin position="48"/>
        <end position="167"/>
    </location>
</feature>